<dbReference type="PROSITE" id="PS50994">
    <property type="entry name" value="INTEGRASE"/>
    <property type="match status" value="1"/>
</dbReference>
<dbReference type="GO" id="GO:0015074">
    <property type="term" value="P:DNA integration"/>
    <property type="evidence" value="ECO:0007669"/>
    <property type="project" value="InterPro"/>
</dbReference>
<dbReference type="AlphaFoldDB" id="A0A267EDL0"/>
<sequence>MLMSKVFNGCDFIFTFFDDSLCFSKTKSDHLRQLRETFERFRAAGLTLRGSKCKIAVPEVTFLGTRYSKDGAQPSQEKLEAIQQWREPRSAKEVRQFIGLCNQYRRHVANFAAIAAPLHHLTGKGVPFDWTSECQTAFDELKRCLISPPILVNPDFTKEFSVFTDASGSGVGAILKQGEAVIEFSSRAFNSAEKKYSATEKECLAILHAFKVFRHYLLGKHFTVHTDHCPLTYIDSQRVDSYGRLGRWRLLLQEFDFTVKYRRGVENSDADALSRLHGQEVAATQLTPEIDTEELKTAQRHDPELSQVIQAMDKDAEIAPRWRAGPLQQLGRIWKKLKLDDDGVLLRKFNDPDGLREVPVVPARLRQQFLTNAHEGLGGHFGAEKCYRTLKLTAYWPGMAEDIVQHCQSCSVCQEKKAGSRTSAPLGELPIGSPWDSVAIDIVKVAPSSRGNKYLLVAQDQFSKYLTAVAIPDQTAETTARAFLSICSQPGLPRVIHSDQGPNFESQLFQDTLRGLGVTKTRTTAYNPKGNGLAESGNKSVLQLLRCFTERESEWEDKLPLILLSYNSRVHCSTQLPPLKVFTGRDPSLPVISQQSRRFYDVRTYADKLEGDLLRIREFVEEHLVQAAGEQKSGYDRSTGQLRMFSPGDEVLLRIELAPYWEPGWQVLSQRDLVVEIQKIENGRTRRVSVNRLRPRILPVPDGERFLQPPFAHAAHGGDEADEEPPPRRYPVRRRMPVDRYVAG</sequence>
<evidence type="ECO:0000313" key="9">
    <source>
        <dbReference type="EMBL" id="PAA58909.1"/>
    </source>
</evidence>
<keyword evidence="10" id="KW-1185">Reference proteome</keyword>
<evidence type="ECO:0000256" key="2">
    <source>
        <dbReference type="ARBA" id="ARBA00022695"/>
    </source>
</evidence>
<dbReference type="PANTHER" id="PTHR37984">
    <property type="entry name" value="PROTEIN CBG26694"/>
    <property type="match status" value="1"/>
</dbReference>
<dbReference type="EMBL" id="NIVC01002320">
    <property type="protein sequence ID" value="PAA58909.1"/>
    <property type="molecule type" value="Genomic_DNA"/>
</dbReference>
<dbReference type="GO" id="GO:0004519">
    <property type="term" value="F:endonuclease activity"/>
    <property type="evidence" value="ECO:0007669"/>
    <property type="project" value="UniProtKB-KW"/>
</dbReference>
<reference evidence="9 10" key="1">
    <citation type="submission" date="2017-06" db="EMBL/GenBank/DDBJ databases">
        <title>A platform for efficient transgenesis in Macrostomum lignano, a flatworm model organism for stem cell research.</title>
        <authorList>
            <person name="Berezikov E."/>
        </authorList>
    </citation>
    <scope>NUCLEOTIDE SEQUENCE [LARGE SCALE GENOMIC DNA]</scope>
    <source>
        <strain evidence="9">DV1</strain>
        <tissue evidence="9">Whole organism</tissue>
    </source>
</reference>
<proteinExistence type="predicted"/>
<gene>
    <name evidence="9" type="ORF">BOX15_Mlig009944g1</name>
</gene>
<dbReference type="Gene3D" id="3.30.70.270">
    <property type="match status" value="2"/>
</dbReference>
<dbReference type="SUPFAM" id="SSF56672">
    <property type="entry name" value="DNA/RNA polymerases"/>
    <property type="match status" value="1"/>
</dbReference>
<dbReference type="InterPro" id="IPR041373">
    <property type="entry name" value="RT_RNaseH"/>
</dbReference>
<evidence type="ECO:0000313" key="10">
    <source>
        <dbReference type="Proteomes" id="UP000215902"/>
    </source>
</evidence>
<dbReference type="FunFam" id="3.30.420.10:FF:000032">
    <property type="entry name" value="Retrovirus-related Pol polyprotein from transposon 297-like Protein"/>
    <property type="match status" value="1"/>
</dbReference>
<accession>A0A267EDL0</accession>
<dbReference type="PANTHER" id="PTHR37984:SF5">
    <property type="entry name" value="PROTEIN NYNRIN-LIKE"/>
    <property type="match status" value="1"/>
</dbReference>
<protein>
    <recommendedName>
        <fullName evidence="8">Integrase catalytic domain-containing protein</fullName>
    </recommendedName>
</protein>
<dbReference type="CDD" id="cd09274">
    <property type="entry name" value="RNase_HI_RT_Ty3"/>
    <property type="match status" value="1"/>
</dbReference>
<dbReference type="InterPro" id="IPR000477">
    <property type="entry name" value="RT_dom"/>
</dbReference>
<dbReference type="GO" id="GO:0003964">
    <property type="term" value="F:RNA-directed DNA polymerase activity"/>
    <property type="evidence" value="ECO:0007669"/>
    <property type="project" value="UniProtKB-KW"/>
</dbReference>
<dbReference type="SUPFAM" id="SSF53098">
    <property type="entry name" value="Ribonuclease H-like"/>
    <property type="match status" value="1"/>
</dbReference>
<evidence type="ECO:0000259" key="8">
    <source>
        <dbReference type="PROSITE" id="PS50994"/>
    </source>
</evidence>
<dbReference type="FunFam" id="1.10.340.70:FF:000001">
    <property type="entry name" value="Retrovirus-related Pol polyprotein from transposon gypsy-like Protein"/>
    <property type="match status" value="1"/>
</dbReference>
<dbReference type="Pfam" id="PF00078">
    <property type="entry name" value="RVT_1"/>
    <property type="match status" value="1"/>
</dbReference>
<keyword evidence="4" id="KW-0255">Endonuclease</keyword>
<organism evidence="9 10">
    <name type="scientific">Macrostomum lignano</name>
    <dbReference type="NCBI Taxonomy" id="282301"/>
    <lineage>
        <taxon>Eukaryota</taxon>
        <taxon>Metazoa</taxon>
        <taxon>Spiralia</taxon>
        <taxon>Lophotrochozoa</taxon>
        <taxon>Platyhelminthes</taxon>
        <taxon>Rhabditophora</taxon>
        <taxon>Macrostomorpha</taxon>
        <taxon>Macrostomida</taxon>
        <taxon>Macrostomidae</taxon>
        <taxon>Macrostomum</taxon>
    </lineage>
</organism>
<dbReference type="GO" id="GO:0016787">
    <property type="term" value="F:hydrolase activity"/>
    <property type="evidence" value="ECO:0007669"/>
    <property type="project" value="UniProtKB-KW"/>
</dbReference>
<feature type="region of interest" description="Disordered" evidence="7">
    <location>
        <begin position="708"/>
        <end position="744"/>
    </location>
</feature>
<dbReference type="InterPro" id="IPR050951">
    <property type="entry name" value="Retrovirus_Pol_polyprotein"/>
</dbReference>
<dbReference type="Proteomes" id="UP000215902">
    <property type="component" value="Unassembled WGS sequence"/>
</dbReference>
<evidence type="ECO:0000256" key="6">
    <source>
        <dbReference type="ARBA" id="ARBA00022918"/>
    </source>
</evidence>
<dbReference type="InterPro" id="IPR043128">
    <property type="entry name" value="Rev_trsase/Diguanyl_cyclase"/>
</dbReference>
<dbReference type="FunFam" id="3.30.70.270:FF:000020">
    <property type="entry name" value="Transposon Tf2-6 polyprotein-like Protein"/>
    <property type="match status" value="1"/>
</dbReference>
<dbReference type="STRING" id="282301.A0A267EDL0"/>
<dbReference type="InterPro" id="IPR012337">
    <property type="entry name" value="RNaseH-like_sf"/>
</dbReference>
<evidence type="ECO:0000256" key="4">
    <source>
        <dbReference type="ARBA" id="ARBA00022759"/>
    </source>
</evidence>
<keyword evidence="6" id="KW-0695">RNA-directed DNA polymerase</keyword>
<dbReference type="InterPro" id="IPR001584">
    <property type="entry name" value="Integrase_cat-core"/>
</dbReference>
<evidence type="ECO:0000256" key="5">
    <source>
        <dbReference type="ARBA" id="ARBA00022801"/>
    </source>
</evidence>
<evidence type="ECO:0000256" key="3">
    <source>
        <dbReference type="ARBA" id="ARBA00022722"/>
    </source>
</evidence>
<dbReference type="InterPro" id="IPR036397">
    <property type="entry name" value="RNaseH_sf"/>
</dbReference>
<dbReference type="InterPro" id="IPR043502">
    <property type="entry name" value="DNA/RNA_pol_sf"/>
</dbReference>
<dbReference type="OrthoDB" id="6273764at2759"/>
<dbReference type="GO" id="GO:0003676">
    <property type="term" value="F:nucleic acid binding"/>
    <property type="evidence" value="ECO:0007669"/>
    <property type="project" value="InterPro"/>
</dbReference>
<dbReference type="Pfam" id="PF17917">
    <property type="entry name" value="RT_RNaseH"/>
    <property type="match status" value="1"/>
</dbReference>
<name>A0A267EDL0_9PLAT</name>
<keyword evidence="1" id="KW-0808">Transferase</keyword>
<dbReference type="Gene3D" id="1.10.340.70">
    <property type="match status" value="1"/>
</dbReference>
<dbReference type="Pfam" id="PF17921">
    <property type="entry name" value="Integrase_H2C2"/>
    <property type="match status" value="1"/>
</dbReference>
<dbReference type="InterPro" id="IPR041588">
    <property type="entry name" value="Integrase_H2C2"/>
</dbReference>
<keyword evidence="3" id="KW-0540">Nuclease</keyword>
<keyword evidence="5" id="KW-0378">Hydrolase</keyword>
<comment type="caution">
    <text evidence="9">The sequence shown here is derived from an EMBL/GenBank/DDBJ whole genome shotgun (WGS) entry which is preliminary data.</text>
</comment>
<evidence type="ECO:0000256" key="7">
    <source>
        <dbReference type="SAM" id="MobiDB-lite"/>
    </source>
</evidence>
<evidence type="ECO:0000256" key="1">
    <source>
        <dbReference type="ARBA" id="ARBA00022679"/>
    </source>
</evidence>
<keyword evidence="2" id="KW-0548">Nucleotidyltransferase</keyword>
<dbReference type="Gene3D" id="3.30.420.10">
    <property type="entry name" value="Ribonuclease H-like superfamily/Ribonuclease H"/>
    <property type="match status" value="1"/>
</dbReference>
<feature type="domain" description="Integrase catalytic" evidence="8">
    <location>
        <begin position="426"/>
        <end position="586"/>
    </location>
</feature>
<dbReference type="Pfam" id="PF00665">
    <property type="entry name" value="rve"/>
    <property type="match status" value="1"/>
</dbReference>